<evidence type="ECO:0000313" key="4">
    <source>
        <dbReference type="Proteomes" id="UP001207228"/>
    </source>
</evidence>
<dbReference type="Gene3D" id="2.20.200.10">
    <property type="entry name" value="Outer membrane efflux proteins (OEP)"/>
    <property type="match status" value="1"/>
</dbReference>
<accession>A0ABT3RHX0</accession>
<gene>
    <name evidence="3" type="ORF">OO017_12805</name>
</gene>
<protein>
    <submittedName>
        <fullName evidence="3">TolC family protein</fullName>
    </submittedName>
</protein>
<keyword evidence="2" id="KW-0449">Lipoprotein</keyword>
<evidence type="ECO:0000256" key="2">
    <source>
        <dbReference type="RuleBase" id="RU362097"/>
    </source>
</evidence>
<keyword evidence="4" id="KW-1185">Reference proteome</keyword>
<keyword evidence="2" id="KW-1134">Transmembrane beta strand</keyword>
<dbReference type="InterPro" id="IPR003423">
    <property type="entry name" value="OMP_efflux"/>
</dbReference>
<dbReference type="InterPro" id="IPR010131">
    <property type="entry name" value="MdtP/NodT-like"/>
</dbReference>
<dbReference type="EMBL" id="JAPFQO010000008">
    <property type="protein sequence ID" value="MCX2740830.1"/>
    <property type="molecule type" value="Genomic_DNA"/>
</dbReference>
<dbReference type="Pfam" id="PF02321">
    <property type="entry name" value="OEP"/>
    <property type="match status" value="2"/>
</dbReference>
<comment type="caution">
    <text evidence="3">The sequence shown here is derived from an EMBL/GenBank/DDBJ whole genome shotgun (WGS) entry which is preliminary data.</text>
</comment>
<keyword evidence="2" id="KW-0564">Palmitate</keyword>
<evidence type="ECO:0000313" key="3">
    <source>
        <dbReference type="EMBL" id="MCX2740830.1"/>
    </source>
</evidence>
<comment type="subcellular location">
    <subcellularLocation>
        <location evidence="2">Cell membrane</location>
        <topology evidence="2">Lipid-anchor</topology>
    </subcellularLocation>
</comment>
<dbReference type="SUPFAM" id="SSF56954">
    <property type="entry name" value="Outer membrane efflux proteins (OEP)"/>
    <property type="match status" value="1"/>
</dbReference>
<evidence type="ECO:0000256" key="1">
    <source>
        <dbReference type="ARBA" id="ARBA00007613"/>
    </source>
</evidence>
<sequence>MKSGGFLSGFVKGRSYFTPGQYVLCCFILLCFSGCNRKMADVQLPYESPQTFSLPGEEVAPDRWWQAFEDPTLNILVDSALESNLPLKVFWYQFEESKAILTITSAARVPDVFLQLRSGISRPEPDFAGGENTQLGLGASYEADLWGRIRYSIAAEEYRFRASYYDYKTAAVTLTAEVALAWFRLKANNIQLQLVDDQLETNEQVLALIRNRFASGQVRGVDVLRQRQLIESTKQQRITLELQKELLENQLSILLGQPPGEVVEASAKMPELPPLPQTGIPLQLVNRRPDVQRSFSILQASDREVAAAISNRYPRLTFSLNAALRSNDLIGLFESQAISLGSSLLAPIFNGGRLKAQVDQAEAIRQQQLNDYGQTVLVAFQEIENALIQETKQVQQIEVIAKQVELAEKTFGQLRIEYLNGFIPYLDVLVTLNQLQQLRLDLVNARLDLLEIRVGLYRALAGGFETERELLLQEEIEGL</sequence>
<organism evidence="3 4">
    <name type="scientific">Pontibacter anaerobius</name>
    <dbReference type="NCBI Taxonomy" id="2993940"/>
    <lineage>
        <taxon>Bacteria</taxon>
        <taxon>Pseudomonadati</taxon>
        <taxon>Bacteroidota</taxon>
        <taxon>Cytophagia</taxon>
        <taxon>Cytophagales</taxon>
        <taxon>Hymenobacteraceae</taxon>
        <taxon>Pontibacter</taxon>
    </lineage>
</organism>
<reference evidence="3 4" key="1">
    <citation type="submission" date="2022-11" db="EMBL/GenBank/DDBJ databases">
        <title>The characterization of three novel Bacteroidetes species and genomic analysis of their roles in tidal elemental geochemical cycles.</title>
        <authorList>
            <person name="Ma K.-J."/>
        </authorList>
    </citation>
    <scope>NUCLEOTIDE SEQUENCE [LARGE SCALE GENOMIC DNA]</scope>
    <source>
        <strain evidence="3 4">M82</strain>
    </source>
</reference>
<dbReference type="Gene3D" id="1.20.1600.10">
    <property type="entry name" value="Outer membrane efflux proteins (OEP)"/>
    <property type="match status" value="1"/>
</dbReference>
<dbReference type="RefSeq" id="WP_266052894.1">
    <property type="nucleotide sequence ID" value="NZ_JAPFQO010000008.1"/>
</dbReference>
<dbReference type="PANTHER" id="PTHR30203">
    <property type="entry name" value="OUTER MEMBRANE CATION EFFLUX PROTEIN"/>
    <property type="match status" value="1"/>
</dbReference>
<proteinExistence type="inferred from homology"/>
<dbReference type="NCBIfam" id="TIGR01845">
    <property type="entry name" value="outer_NodT"/>
    <property type="match status" value="1"/>
</dbReference>
<dbReference type="Proteomes" id="UP001207228">
    <property type="component" value="Unassembled WGS sequence"/>
</dbReference>
<dbReference type="PANTHER" id="PTHR30203:SF33">
    <property type="entry name" value="BLR4455 PROTEIN"/>
    <property type="match status" value="1"/>
</dbReference>
<keyword evidence="2" id="KW-0472">Membrane</keyword>
<comment type="similarity">
    <text evidence="1 2">Belongs to the outer membrane factor (OMF) (TC 1.B.17) family.</text>
</comment>
<name>A0ABT3RHX0_9BACT</name>
<keyword evidence="2" id="KW-0812">Transmembrane</keyword>